<dbReference type="GO" id="GO:0001786">
    <property type="term" value="F:phosphatidylserine binding"/>
    <property type="evidence" value="ECO:0007669"/>
    <property type="project" value="TreeGrafter"/>
</dbReference>
<proteinExistence type="predicted"/>
<dbReference type="PANTHER" id="PTHR10502">
    <property type="entry name" value="ANNEXIN"/>
    <property type="match status" value="1"/>
</dbReference>
<evidence type="ECO:0000313" key="2">
    <source>
        <dbReference type="EMBL" id="KKA19717.1"/>
    </source>
</evidence>
<feature type="compositionally biased region" description="Basic and acidic residues" evidence="1">
    <location>
        <begin position="21"/>
        <end position="46"/>
    </location>
</feature>
<name>A0A0F4YN88_RASE3</name>
<dbReference type="EMBL" id="LASV01000325">
    <property type="protein sequence ID" value="KKA19717.1"/>
    <property type="molecule type" value="Genomic_DNA"/>
</dbReference>
<feature type="compositionally biased region" description="Polar residues" evidence="1">
    <location>
        <begin position="229"/>
        <end position="240"/>
    </location>
</feature>
<feature type="compositionally biased region" description="Gly residues" evidence="1">
    <location>
        <begin position="366"/>
        <end position="375"/>
    </location>
</feature>
<feature type="compositionally biased region" description="Polar residues" evidence="1">
    <location>
        <begin position="290"/>
        <end position="346"/>
    </location>
</feature>
<dbReference type="GO" id="GO:0005737">
    <property type="term" value="C:cytoplasm"/>
    <property type="evidence" value="ECO:0007669"/>
    <property type="project" value="TreeGrafter"/>
</dbReference>
<feature type="compositionally biased region" description="Low complexity" evidence="1">
    <location>
        <begin position="393"/>
        <end position="405"/>
    </location>
</feature>
<evidence type="ECO:0000313" key="3">
    <source>
        <dbReference type="Proteomes" id="UP000053958"/>
    </source>
</evidence>
<dbReference type="GO" id="GO:0005886">
    <property type="term" value="C:plasma membrane"/>
    <property type="evidence" value="ECO:0007669"/>
    <property type="project" value="TreeGrafter"/>
</dbReference>
<organism evidence="2 3">
    <name type="scientific">Rasamsonia emersonii (strain ATCC 16479 / CBS 393.64 / IMI 116815)</name>
    <dbReference type="NCBI Taxonomy" id="1408163"/>
    <lineage>
        <taxon>Eukaryota</taxon>
        <taxon>Fungi</taxon>
        <taxon>Dikarya</taxon>
        <taxon>Ascomycota</taxon>
        <taxon>Pezizomycotina</taxon>
        <taxon>Eurotiomycetes</taxon>
        <taxon>Eurotiomycetidae</taxon>
        <taxon>Eurotiales</taxon>
        <taxon>Trichocomaceae</taxon>
        <taxon>Rasamsonia</taxon>
    </lineage>
</organism>
<sequence>MSTLQVPDPRLRARSRSRSAHSRERSRSRDSRAPRKYDDSDSEEQRRKARSRSRSSYRESSKYDHSQEYEDDIYRPRERSRDRYHHSDTDEDEKYYRADRRRHSSPYASDSEHSDSDSDLDALAYGDTAAVESSMHYRPSASPERRSHARSSSATYHLRDDDSDREPPGSHPSYARPERFSYAQPPQFTHAQPAQFRETRHASYSGAQPQLPKDWAPIPECEMPGYVPPSSQAPTTQTQPLPGAFPAPTTQAPPGGYPAPTTQPVPGAFPAPVSGPPDAYSHAYPGAQPSYANLPQWQYANPDPNITYSSKSNKQPYTQSSTNQFVKPYTLSSEPQFEMNPAQSRQDGARPRPHSLSVSTVNNLSVGGGDGLGPGGRPPASPLLEPYQGTYQSISPMPSPIASPARLSPRLDEDVSDLEPLDGGGSGSDRRRTRQNKSKSRDDSRERKDRKEKEREREREKSKERKPKYYDRRRDDDKGSGPDEVILISPSSRKKVSFYNPTPDALALKEALLHHRLDPRPFITILPYLTSDEVLALRAEYKKHAKLHGKGINIAKHIKMRLDGNTPFGKVCYATALGRWESEAYWANYYYQAGTSRRELLIESLMGRTNAEIREIKACFRDSRYADSLEKCMKAELKADKFRMAILLALEERRQPERDTVDVHLVQQDVHNLHRALVSREGGETAMIKIIVVRSDSHLREVLRVYESIYRQNFARAMIAKSRNLVGETLAHILNGVINRPMRDALLLHQAIRESRSGRERSELLISRLVRLHWEPRHLEQVKHEYRKRYNERVEEAIAQEVMSSSGGRDWGEFCIELVRSSSFLTSERSGR</sequence>
<dbReference type="GO" id="GO:0005634">
    <property type="term" value="C:nucleus"/>
    <property type="evidence" value="ECO:0007669"/>
    <property type="project" value="TreeGrafter"/>
</dbReference>
<feature type="compositionally biased region" description="Basic and acidic residues" evidence="1">
    <location>
        <begin position="439"/>
        <end position="481"/>
    </location>
</feature>
<feature type="compositionally biased region" description="Basic and acidic residues" evidence="1">
    <location>
        <begin position="56"/>
        <end position="98"/>
    </location>
</feature>
<dbReference type="InterPro" id="IPR037104">
    <property type="entry name" value="Annexin_sf"/>
</dbReference>
<accession>A0A0F4YN88</accession>
<protein>
    <submittedName>
        <fullName evidence="2">Annexin ANXC4</fullName>
    </submittedName>
</protein>
<dbReference type="GO" id="GO:0005544">
    <property type="term" value="F:calcium-dependent phospholipid binding"/>
    <property type="evidence" value="ECO:0007669"/>
    <property type="project" value="InterPro"/>
</dbReference>
<feature type="compositionally biased region" description="Low complexity" evidence="1">
    <location>
        <begin position="355"/>
        <end position="365"/>
    </location>
</feature>
<dbReference type="GeneID" id="25318593"/>
<gene>
    <name evidence="2" type="ORF">T310_6288</name>
</gene>
<dbReference type="OrthoDB" id="2134400at2759"/>
<feature type="region of interest" description="Disordered" evidence="1">
    <location>
        <begin position="1"/>
        <end position="487"/>
    </location>
</feature>
<dbReference type="STRING" id="1408163.A0A0F4YN88"/>
<feature type="compositionally biased region" description="Pro residues" evidence="1">
    <location>
        <begin position="255"/>
        <end position="275"/>
    </location>
</feature>
<evidence type="ECO:0000256" key="1">
    <source>
        <dbReference type="SAM" id="MobiDB-lite"/>
    </source>
</evidence>
<reference evidence="2 3" key="1">
    <citation type="submission" date="2015-04" db="EMBL/GenBank/DDBJ databases">
        <authorList>
            <person name="Heijne W.H."/>
            <person name="Fedorova N.D."/>
            <person name="Nierman W.C."/>
            <person name="Vollebregt A.W."/>
            <person name="Zhao Z."/>
            <person name="Wu L."/>
            <person name="Kumar M."/>
            <person name="Stam H."/>
            <person name="van den Berg M.A."/>
            <person name="Pel H.J."/>
        </authorList>
    </citation>
    <scope>NUCLEOTIDE SEQUENCE [LARGE SCALE GENOMIC DNA]</scope>
    <source>
        <strain evidence="2 3">CBS 393.64</strain>
    </source>
</reference>
<dbReference type="RefSeq" id="XP_013326329.1">
    <property type="nucleotide sequence ID" value="XM_013470875.1"/>
</dbReference>
<dbReference type="AlphaFoldDB" id="A0A0F4YN88"/>
<feature type="compositionally biased region" description="Basic and acidic residues" evidence="1">
    <location>
        <begin position="157"/>
        <end position="168"/>
    </location>
</feature>
<keyword evidence="3" id="KW-1185">Reference proteome</keyword>
<dbReference type="Proteomes" id="UP000053958">
    <property type="component" value="Unassembled WGS sequence"/>
</dbReference>
<dbReference type="GO" id="GO:0005509">
    <property type="term" value="F:calcium ion binding"/>
    <property type="evidence" value="ECO:0007669"/>
    <property type="project" value="InterPro"/>
</dbReference>
<dbReference type="GO" id="GO:0012506">
    <property type="term" value="C:vesicle membrane"/>
    <property type="evidence" value="ECO:0007669"/>
    <property type="project" value="TreeGrafter"/>
</dbReference>
<dbReference type="PANTHER" id="PTHR10502:SF107">
    <property type="entry name" value="ANNEXIN ANXC4 (AFU_ORTHOLOGUE AFUA_3G07020)"/>
    <property type="match status" value="1"/>
</dbReference>
<dbReference type="SUPFAM" id="SSF47874">
    <property type="entry name" value="Annexin"/>
    <property type="match status" value="1"/>
</dbReference>
<dbReference type="Gene3D" id="1.10.220.10">
    <property type="entry name" value="Annexin"/>
    <property type="match status" value="3"/>
</dbReference>
<comment type="caution">
    <text evidence="2">The sequence shown here is derived from an EMBL/GenBank/DDBJ whole genome shotgun (WGS) entry which is preliminary data.</text>
</comment>